<feature type="region of interest" description="Disordered" evidence="1">
    <location>
        <begin position="135"/>
        <end position="166"/>
    </location>
</feature>
<dbReference type="InterPro" id="IPR001849">
    <property type="entry name" value="PH_domain"/>
</dbReference>
<dbReference type="InParanoid" id="A0A482XSU1"/>
<dbReference type="PROSITE" id="PS50003">
    <property type="entry name" value="PH_DOMAIN"/>
    <property type="match status" value="1"/>
</dbReference>
<dbReference type="Gene3D" id="2.30.29.30">
    <property type="entry name" value="Pleckstrin-homology domain (PH domain)/Phosphotyrosine-binding domain (PTB)"/>
    <property type="match status" value="1"/>
</dbReference>
<gene>
    <name evidence="3" type="ORF">LSTR_LSTR011163</name>
</gene>
<dbReference type="EMBL" id="QKKF02001985">
    <property type="protein sequence ID" value="RZF48548.1"/>
    <property type="molecule type" value="Genomic_DNA"/>
</dbReference>
<proteinExistence type="predicted"/>
<dbReference type="InterPro" id="IPR046355">
    <property type="entry name" value="Gab1-4-like"/>
</dbReference>
<protein>
    <recommendedName>
        <fullName evidence="2">PH domain-containing protein</fullName>
    </recommendedName>
</protein>
<dbReference type="SUPFAM" id="SSF50729">
    <property type="entry name" value="PH domain-like"/>
    <property type="match status" value="1"/>
</dbReference>
<evidence type="ECO:0000313" key="3">
    <source>
        <dbReference type="EMBL" id="RZF48548.1"/>
    </source>
</evidence>
<organism evidence="3 4">
    <name type="scientific">Laodelphax striatellus</name>
    <name type="common">Small brown planthopper</name>
    <name type="synonym">Delphax striatella</name>
    <dbReference type="NCBI Taxonomy" id="195883"/>
    <lineage>
        <taxon>Eukaryota</taxon>
        <taxon>Metazoa</taxon>
        <taxon>Ecdysozoa</taxon>
        <taxon>Arthropoda</taxon>
        <taxon>Hexapoda</taxon>
        <taxon>Insecta</taxon>
        <taxon>Pterygota</taxon>
        <taxon>Neoptera</taxon>
        <taxon>Paraneoptera</taxon>
        <taxon>Hemiptera</taxon>
        <taxon>Auchenorrhyncha</taxon>
        <taxon>Fulgoroidea</taxon>
        <taxon>Delphacidae</taxon>
        <taxon>Criomorphinae</taxon>
        <taxon>Laodelphax</taxon>
    </lineage>
</organism>
<dbReference type="FunCoup" id="A0A482XSU1">
    <property type="interactions" value="230"/>
</dbReference>
<feature type="compositionally biased region" description="Low complexity" evidence="1">
    <location>
        <begin position="390"/>
        <end position="400"/>
    </location>
</feature>
<feature type="region of interest" description="Disordered" evidence="1">
    <location>
        <begin position="283"/>
        <end position="303"/>
    </location>
</feature>
<evidence type="ECO:0000259" key="2">
    <source>
        <dbReference type="PROSITE" id="PS50003"/>
    </source>
</evidence>
<dbReference type="SMART" id="SM00233">
    <property type="entry name" value="PH"/>
    <property type="match status" value="1"/>
</dbReference>
<reference evidence="3 4" key="1">
    <citation type="journal article" date="2017" name="Gigascience">
        <title>Genome sequence of the small brown planthopper, Laodelphax striatellus.</title>
        <authorList>
            <person name="Zhu J."/>
            <person name="Jiang F."/>
            <person name="Wang X."/>
            <person name="Yang P."/>
            <person name="Bao Y."/>
            <person name="Zhao W."/>
            <person name="Wang W."/>
            <person name="Lu H."/>
            <person name="Wang Q."/>
            <person name="Cui N."/>
            <person name="Li J."/>
            <person name="Chen X."/>
            <person name="Luo L."/>
            <person name="Yu J."/>
            <person name="Kang L."/>
            <person name="Cui F."/>
        </authorList>
    </citation>
    <scope>NUCLEOTIDE SEQUENCE [LARGE SCALE GENOMIC DNA]</scope>
    <source>
        <strain evidence="3">Lst14</strain>
    </source>
</reference>
<sequence>MSNRSDSLEVVHEGWLTKSPPTKRIWRARWRRRWFVLRHSGELPGQYFLYYYTDRNCRKLKGQIDLDQCEQVDAGLRFENRKQKYQYMFVVKTPKRTYYLASETEAEMNRWVDCICQVCGLRAFLNEENNCYEYGGHEPDDEPSIAEESSQNAESPPVSPTSTASGPYIPLNECFTGKLPLANGQLDEFYDAPRRLQPPPNLELRGVSESSTPPLQSPVTDAESVFTDEECANHPLHHKPPVNWKTFPKPSDSSVEGDVPRAVAKRFTRVLNEDEVVGVVALPVAPPRPPKPSHLSPPDPNDSHHYLNLDNCVVLEQEDKGGNKSAAGGGISDDMYDFPRTHNVLAHNDSSPGAAPVAQKRTNCYTNYSNNKTNGTVFRYDFDHAPPPTTTSDSTEPVSPNVSETSSTAPAQYSNLPSPLTPSLPTPPPGGGGGFVAPPPVVNRGLKPRPRRQRSESVASSNDAPSPGAAPAPPSVDRALKPTPVARKKYDLDEGVSAGALILCPPPGGRRSGATTLGRMGHSGANKAIGDYSSLRGGRGGGVRAAPSPLPPLAQQQLRRHSDTSEPDLRKSDHEMYRQGELWLSSNPHLIGSKRWDEIEYLDLDLNSSGTGGGGTANRRGAAAGMTSLVQSATATTPTVYKTVDFLKTEAFNRTRQSVEAERKHL</sequence>
<feature type="compositionally biased region" description="Pro residues" evidence="1">
    <location>
        <begin position="284"/>
        <end position="300"/>
    </location>
</feature>
<dbReference type="PANTHER" id="PTHR45960">
    <property type="entry name" value="GRB2-ASSOCIATED-BINDING PROTEIN"/>
    <property type="match status" value="1"/>
</dbReference>
<feature type="domain" description="PH" evidence="2">
    <location>
        <begin position="9"/>
        <end position="120"/>
    </location>
</feature>
<accession>A0A482XSU1</accession>
<dbReference type="PANTHER" id="PTHR45960:SF2">
    <property type="entry name" value="PROTEIN DAUGHTER OF SEVENLESS"/>
    <property type="match status" value="1"/>
</dbReference>
<dbReference type="InterPro" id="IPR011993">
    <property type="entry name" value="PH-like_dom_sf"/>
</dbReference>
<keyword evidence="4" id="KW-1185">Reference proteome</keyword>
<comment type="caution">
    <text evidence="3">The sequence shown here is derived from an EMBL/GenBank/DDBJ whole genome shotgun (WGS) entry which is preliminary data.</text>
</comment>
<dbReference type="SMR" id="A0A482XSU1"/>
<feature type="region of interest" description="Disordered" evidence="1">
    <location>
        <begin position="503"/>
        <end position="571"/>
    </location>
</feature>
<dbReference type="GO" id="GO:0005737">
    <property type="term" value="C:cytoplasm"/>
    <property type="evidence" value="ECO:0007669"/>
    <property type="project" value="TreeGrafter"/>
</dbReference>
<feature type="compositionally biased region" description="Polar residues" evidence="1">
    <location>
        <begin position="208"/>
        <end position="219"/>
    </location>
</feature>
<feature type="region of interest" description="Disordered" evidence="1">
    <location>
        <begin position="379"/>
        <end position="480"/>
    </location>
</feature>
<dbReference type="CDD" id="cd13384">
    <property type="entry name" value="PH_Gab2_2"/>
    <property type="match status" value="1"/>
</dbReference>
<dbReference type="GO" id="GO:0035591">
    <property type="term" value="F:signaling adaptor activity"/>
    <property type="evidence" value="ECO:0007669"/>
    <property type="project" value="TreeGrafter"/>
</dbReference>
<evidence type="ECO:0000313" key="4">
    <source>
        <dbReference type="Proteomes" id="UP000291343"/>
    </source>
</evidence>
<feature type="region of interest" description="Disordered" evidence="1">
    <location>
        <begin position="233"/>
        <end position="257"/>
    </location>
</feature>
<name>A0A482XSU1_LAOST</name>
<dbReference type="OrthoDB" id="67516at2759"/>
<feature type="compositionally biased region" description="Pro residues" evidence="1">
    <location>
        <begin position="419"/>
        <end position="430"/>
    </location>
</feature>
<feature type="compositionally biased region" description="Polar residues" evidence="1">
    <location>
        <begin position="147"/>
        <end position="165"/>
    </location>
</feature>
<dbReference type="GO" id="GO:0007165">
    <property type="term" value="P:signal transduction"/>
    <property type="evidence" value="ECO:0007669"/>
    <property type="project" value="TreeGrafter"/>
</dbReference>
<dbReference type="AlphaFoldDB" id="A0A482XSU1"/>
<feature type="compositionally biased region" description="Polar residues" evidence="1">
    <location>
        <begin position="401"/>
        <end position="416"/>
    </location>
</feature>
<dbReference type="STRING" id="195883.A0A482XSU1"/>
<feature type="compositionally biased region" description="Basic and acidic residues" evidence="1">
    <location>
        <begin position="560"/>
        <end position="571"/>
    </location>
</feature>
<dbReference type="FunFam" id="2.30.29.30:FF:000286">
    <property type="entry name" value="PH-protein kinase domain containing protein"/>
    <property type="match status" value="1"/>
</dbReference>
<evidence type="ECO:0000256" key="1">
    <source>
        <dbReference type="SAM" id="MobiDB-lite"/>
    </source>
</evidence>
<feature type="region of interest" description="Disordered" evidence="1">
    <location>
        <begin position="191"/>
        <end position="219"/>
    </location>
</feature>
<dbReference type="Proteomes" id="UP000291343">
    <property type="component" value="Unassembled WGS sequence"/>
</dbReference>
<dbReference type="Pfam" id="PF00169">
    <property type="entry name" value="PH"/>
    <property type="match status" value="1"/>
</dbReference>